<name>A0A9P4JSL7_9PLEO</name>
<evidence type="ECO:0000313" key="10">
    <source>
        <dbReference type="Proteomes" id="UP000799536"/>
    </source>
</evidence>
<evidence type="ECO:0000256" key="3">
    <source>
        <dbReference type="ARBA" id="ARBA00023015"/>
    </source>
</evidence>
<keyword evidence="5" id="KW-0804">Transcription</keyword>
<dbReference type="PROSITE" id="PS50048">
    <property type="entry name" value="ZN2_CY6_FUNGAL_2"/>
    <property type="match status" value="1"/>
</dbReference>
<keyword evidence="4" id="KW-0238">DNA-binding</keyword>
<dbReference type="AlphaFoldDB" id="A0A9P4JSL7"/>
<keyword evidence="3" id="KW-0805">Transcription regulation</keyword>
<feature type="compositionally biased region" description="Low complexity" evidence="7">
    <location>
        <begin position="32"/>
        <end position="57"/>
    </location>
</feature>
<feature type="domain" description="Zn(2)-C6 fungal-type" evidence="8">
    <location>
        <begin position="64"/>
        <end position="100"/>
    </location>
</feature>
<dbReference type="SUPFAM" id="SSF57701">
    <property type="entry name" value="Zn2/Cys6 DNA-binding domain"/>
    <property type="match status" value="1"/>
</dbReference>
<dbReference type="Gene3D" id="4.10.240.10">
    <property type="entry name" value="Zn(2)-C6 fungal-type DNA-binding domain"/>
    <property type="match status" value="1"/>
</dbReference>
<evidence type="ECO:0000256" key="7">
    <source>
        <dbReference type="SAM" id="MobiDB-lite"/>
    </source>
</evidence>
<dbReference type="OrthoDB" id="2341546at2759"/>
<dbReference type="InterPro" id="IPR036864">
    <property type="entry name" value="Zn2-C6_fun-type_DNA-bd_sf"/>
</dbReference>
<organism evidence="9 10">
    <name type="scientific">Delitschia confertaspora ATCC 74209</name>
    <dbReference type="NCBI Taxonomy" id="1513339"/>
    <lineage>
        <taxon>Eukaryota</taxon>
        <taxon>Fungi</taxon>
        <taxon>Dikarya</taxon>
        <taxon>Ascomycota</taxon>
        <taxon>Pezizomycotina</taxon>
        <taxon>Dothideomycetes</taxon>
        <taxon>Pleosporomycetidae</taxon>
        <taxon>Pleosporales</taxon>
        <taxon>Delitschiaceae</taxon>
        <taxon>Delitschia</taxon>
    </lineage>
</organism>
<sequence length="704" mass="79778">MEAKSHQPSTIIYWDLYEQHNPQHSTFDTPFQSRAPSQQPAPQLPNQQQPTLPTIPNGSKKRRACNECKQQKLRCDLSALPTHTNEICSRCKRLGLDCRIDQNFKRERKRKRSYEHEKEVDLLKRELSRRSVPAQSSRRDTLIEVPSGYQTEAFSSGAGSTGSFTESFWAPLPMLSMLPNTASSESITTSRTSGTAGAPFSELYTDNVENEAEWGLAHLVHRAPRALGTIRLSADEIDTLFQEYFLHYHPFLPVLDPGVAPQEYYHSSRLLFWAAISVASRRCDDQTLLPRLAPLVTDLTWKILQSTPHSKEVAQSLALLCAWPFPNTTGTPDASYIWAGTMIQICVQMGLHRSTSAQDFTKFPVRLTDSEIADRLKTWAACNIVAQSVSIGNGLVAPVQGQATRDSSYRLVSFVKLDSTIEFHFRVEMFRDSVSRSMTSSGADPVGILPTEERIPLYKTYAEELERIEGFAGEMSEIHRFYILAARYHLQSFYLFDEASSEAYTERILTLYFTACSLVQHSLHADRGTQTMLRYGPASLPQTFVSATFLILKVLKNNYFTSFLDTRSGINLLHASLSGIRATSVVENDCLGRIGDILAYMWTNPTPDLVCEPGKKGLQLRIRTRMSMSILWDLLWKFQEHLTSHINDNCTSHQERGYERPVPETTPHMLSAYENTPFVPNRMYFHTMGNAEFAWKDGNFNIIH</sequence>
<dbReference type="Proteomes" id="UP000799536">
    <property type="component" value="Unassembled WGS sequence"/>
</dbReference>
<keyword evidence="6" id="KW-0539">Nucleus</keyword>
<comment type="caution">
    <text evidence="9">The sequence shown here is derived from an EMBL/GenBank/DDBJ whole genome shotgun (WGS) entry which is preliminary data.</text>
</comment>
<dbReference type="Pfam" id="PF04082">
    <property type="entry name" value="Fungal_trans"/>
    <property type="match status" value="1"/>
</dbReference>
<dbReference type="InterPro" id="IPR007219">
    <property type="entry name" value="XnlR_reg_dom"/>
</dbReference>
<dbReference type="PANTHER" id="PTHR31845:SF21">
    <property type="entry name" value="REGULATORY PROTEIN LEU3"/>
    <property type="match status" value="1"/>
</dbReference>
<dbReference type="InterPro" id="IPR001138">
    <property type="entry name" value="Zn2Cys6_DnaBD"/>
</dbReference>
<evidence type="ECO:0000256" key="2">
    <source>
        <dbReference type="ARBA" id="ARBA00022723"/>
    </source>
</evidence>
<reference evidence="9" key="1">
    <citation type="journal article" date="2020" name="Stud. Mycol.">
        <title>101 Dothideomycetes genomes: a test case for predicting lifestyles and emergence of pathogens.</title>
        <authorList>
            <person name="Haridas S."/>
            <person name="Albert R."/>
            <person name="Binder M."/>
            <person name="Bloem J."/>
            <person name="Labutti K."/>
            <person name="Salamov A."/>
            <person name="Andreopoulos B."/>
            <person name="Baker S."/>
            <person name="Barry K."/>
            <person name="Bills G."/>
            <person name="Bluhm B."/>
            <person name="Cannon C."/>
            <person name="Castanera R."/>
            <person name="Culley D."/>
            <person name="Daum C."/>
            <person name="Ezra D."/>
            <person name="Gonzalez J."/>
            <person name="Henrissat B."/>
            <person name="Kuo A."/>
            <person name="Liang C."/>
            <person name="Lipzen A."/>
            <person name="Lutzoni F."/>
            <person name="Magnuson J."/>
            <person name="Mondo S."/>
            <person name="Nolan M."/>
            <person name="Ohm R."/>
            <person name="Pangilinan J."/>
            <person name="Park H.-J."/>
            <person name="Ramirez L."/>
            <person name="Alfaro M."/>
            <person name="Sun H."/>
            <person name="Tritt A."/>
            <person name="Yoshinaga Y."/>
            <person name="Zwiers L.-H."/>
            <person name="Turgeon B."/>
            <person name="Goodwin S."/>
            <person name="Spatafora J."/>
            <person name="Crous P."/>
            <person name="Grigoriev I."/>
        </authorList>
    </citation>
    <scope>NUCLEOTIDE SEQUENCE</scope>
    <source>
        <strain evidence="9">ATCC 74209</strain>
    </source>
</reference>
<dbReference type="CDD" id="cd00067">
    <property type="entry name" value="GAL4"/>
    <property type="match status" value="1"/>
</dbReference>
<dbReference type="EMBL" id="ML993935">
    <property type="protein sequence ID" value="KAF2202482.1"/>
    <property type="molecule type" value="Genomic_DNA"/>
</dbReference>
<evidence type="ECO:0000259" key="8">
    <source>
        <dbReference type="PROSITE" id="PS50048"/>
    </source>
</evidence>
<accession>A0A9P4JSL7</accession>
<evidence type="ECO:0000256" key="1">
    <source>
        <dbReference type="ARBA" id="ARBA00004123"/>
    </source>
</evidence>
<dbReference type="GO" id="GO:0005634">
    <property type="term" value="C:nucleus"/>
    <property type="evidence" value="ECO:0007669"/>
    <property type="project" value="UniProtKB-SubCell"/>
</dbReference>
<dbReference type="GO" id="GO:0000976">
    <property type="term" value="F:transcription cis-regulatory region binding"/>
    <property type="evidence" value="ECO:0007669"/>
    <property type="project" value="TreeGrafter"/>
</dbReference>
<dbReference type="GO" id="GO:0000981">
    <property type="term" value="F:DNA-binding transcription factor activity, RNA polymerase II-specific"/>
    <property type="evidence" value="ECO:0007669"/>
    <property type="project" value="InterPro"/>
</dbReference>
<feature type="region of interest" description="Disordered" evidence="7">
    <location>
        <begin position="23"/>
        <end position="61"/>
    </location>
</feature>
<dbReference type="SMART" id="SM00066">
    <property type="entry name" value="GAL4"/>
    <property type="match status" value="1"/>
</dbReference>
<evidence type="ECO:0000256" key="4">
    <source>
        <dbReference type="ARBA" id="ARBA00023125"/>
    </source>
</evidence>
<keyword evidence="2" id="KW-0479">Metal-binding</keyword>
<dbReference type="GO" id="GO:0008270">
    <property type="term" value="F:zinc ion binding"/>
    <property type="evidence" value="ECO:0007669"/>
    <property type="project" value="InterPro"/>
</dbReference>
<dbReference type="PANTHER" id="PTHR31845">
    <property type="entry name" value="FINGER DOMAIN PROTEIN, PUTATIVE-RELATED"/>
    <property type="match status" value="1"/>
</dbReference>
<dbReference type="InterPro" id="IPR051089">
    <property type="entry name" value="prtT"/>
</dbReference>
<evidence type="ECO:0000256" key="6">
    <source>
        <dbReference type="ARBA" id="ARBA00023242"/>
    </source>
</evidence>
<protein>
    <recommendedName>
        <fullName evidence="8">Zn(2)-C6 fungal-type domain-containing protein</fullName>
    </recommendedName>
</protein>
<evidence type="ECO:0000256" key="5">
    <source>
        <dbReference type="ARBA" id="ARBA00023163"/>
    </source>
</evidence>
<dbReference type="GO" id="GO:0006351">
    <property type="term" value="P:DNA-templated transcription"/>
    <property type="evidence" value="ECO:0007669"/>
    <property type="project" value="InterPro"/>
</dbReference>
<gene>
    <name evidence="9" type="ORF">GQ43DRAFT_501582</name>
</gene>
<dbReference type="Pfam" id="PF00172">
    <property type="entry name" value="Zn_clus"/>
    <property type="match status" value="1"/>
</dbReference>
<dbReference type="CDD" id="cd12148">
    <property type="entry name" value="fungal_TF_MHR"/>
    <property type="match status" value="1"/>
</dbReference>
<dbReference type="PROSITE" id="PS00463">
    <property type="entry name" value="ZN2_CY6_FUNGAL_1"/>
    <property type="match status" value="1"/>
</dbReference>
<proteinExistence type="predicted"/>
<comment type="subcellular location">
    <subcellularLocation>
        <location evidence="1">Nucleus</location>
    </subcellularLocation>
</comment>
<evidence type="ECO:0000313" key="9">
    <source>
        <dbReference type="EMBL" id="KAF2202482.1"/>
    </source>
</evidence>
<keyword evidence="10" id="KW-1185">Reference proteome</keyword>